<dbReference type="InterPro" id="IPR036388">
    <property type="entry name" value="WH-like_DNA-bd_sf"/>
</dbReference>
<accession>A0ABN2YKA8</accession>
<dbReference type="InterPro" id="IPR000835">
    <property type="entry name" value="HTH_MarR-typ"/>
</dbReference>
<keyword evidence="4" id="KW-1185">Reference proteome</keyword>
<dbReference type="Pfam" id="PF12802">
    <property type="entry name" value="MarR_2"/>
    <property type="match status" value="1"/>
</dbReference>
<comment type="caution">
    <text evidence="3">The sequence shown here is derived from an EMBL/GenBank/DDBJ whole genome shotgun (WGS) entry which is preliminary data.</text>
</comment>
<dbReference type="EMBL" id="BAAAQQ010000013">
    <property type="protein sequence ID" value="GAA2128628.1"/>
    <property type="molecule type" value="Genomic_DNA"/>
</dbReference>
<dbReference type="InterPro" id="IPR043129">
    <property type="entry name" value="ATPase_NBD"/>
</dbReference>
<gene>
    <name evidence="3" type="ORF">GCM10009843_29280</name>
</gene>
<dbReference type="SUPFAM" id="SSF46785">
    <property type="entry name" value="Winged helix' DNA-binding domain"/>
    <property type="match status" value="1"/>
</dbReference>
<evidence type="ECO:0000256" key="1">
    <source>
        <dbReference type="ARBA" id="ARBA00006479"/>
    </source>
</evidence>
<organism evidence="3 4">
    <name type="scientific">Nocardioides bigeumensis</name>
    <dbReference type="NCBI Taxonomy" id="433657"/>
    <lineage>
        <taxon>Bacteria</taxon>
        <taxon>Bacillati</taxon>
        <taxon>Actinomycetota</taxon>
        <taxon>Actinomycetes</taxon>
        <taxon>Propionibacteriales</taxon>
        <taxon>Nocardioidaceae</taxon>
        <taxon>Nocardioides</taxon>
    </lineage>
</organism>
<comment type="similarity">
    <text evidence="1">Belongs to the ROK (NagC/XylR) family.</text>
</comment>
<dbReference type="PANTHER" id="PTHR18964">
    <property type="entry name" value="ROK (REPRESSOR, ORF, KINASE) FAMILY"/>
    <property type="match status" value="1"/>
</dbReference>
<dbReference type="PANTHER" id="PTHR18964:SF173">
    <property type="entry name" value="GLUCOKINASE"/>
    <property type="match status" value="1"/>
</dbReference>
<dbReference type="Proteomes" id="UP001500575">
    <property type="component" value="Unassembled WGS sequence"/>
</dbReference>
<reference evidence="3 4" key="1">
    <citation type="journal article" date="2019" name="Int. J. Syst. Evol. Microbiol.">
        <title>The Global Catalogue of Microorganisms (GCM) 10K type strain sequencing project: providing services to taxonomists for standard genome sequencing and annotation.</title>
        <authorList>
            <consortium name="The Broad Institute Genomics Platform"/>
            <consortium name="The Broad Institute Genome Sequencing Center for Infectious Disease"/>
            <person name="Wu L."/>
            <person name="Ma J."/>
        </authorList>
    </citation>
    <scope>NUCLEOTIDE SEQUENCE [LARGE SCALE GENOMIC DNA]</scope>
    <source>
        <strain evidence="3 4">JCM 16021</strain>
    </source>
</reference>
<evidence type="ECO:0000313" key="3">
    <source>
        <dbReference type="EMBL" id="GAA2128628.1"/>
    </source>
</evidence>
<dbReference type="Gene3D" id="3.30.420.40">
    <property type="match status" value="2"/>
</dbReference>
<dbReference type="CDD" id="cd00090">
    <property type="entry name" value="HTH_ARSR"/>
    <property type="match status" value="1"/>
</dbReference>
<dbReference type="InterPro" id="IPR000600">
    <property type="entry name" value="ROK"/>
</dbReference>
<evidence type="ECO:0000259" key="2">
    <source>
        <dbReference type="Pfam" id="PF12802"/>
    </source>
</evidence>
<feature type="domain" description="HTH marR-type" evidence="2">
    <location>
        <begin position="20"/>
        <end position="75"/>
    </location>
</feature>
<protein>
    <submittedName>
        <fullName evidence="3">ROK family transcriptional regulator</fullName>
    </submittedName>
</protein>
<proteinExistence type="inferred from homology"/>
<sequence length="385" mass="39717">MTSPRPDAGAAPGSTASLRTANRHRVLDVLRDEAGVFTQAELARATGLAPATVSSLVRELSEEGLVEAEPGSGRRGSAVRLSRETGIVAGIDFGHSHVAVAVGDLSGRILGEYRRRLQDSVDHHVALADARTMLDSVRVGSARLRAVGLGLPAPIAGDVVQSSAIFPGWEGVNAREVAEEVFQVPAHVDNDANLGALAEHRIGAARGHDSSVYVKTASGVGAGIIVDNELFQGASGTAGEIGHLTIDDNGPLCRCGKRGCLEAYTSTPFVTREVSGQVPGADDIDKVVAAAREGNVAARRALEEAGHHLGRGLAAVVNLINPSIVVVGGHLAMAGDLLLDSARISLRRYAVDPVASTPVLPSALEGRASTIGAVLLAAERTTIVD</sequence>
<evidence type="ECO:0000313" key="4">
    <source>
        <dbReference type="Proteomes" id="UP001500575"/>
    </source>
</evidence>
<dbReference type="InterPro" id="IPR036390">
    <property type="entry name" value="WH_DNA-bd_sf"/>
</dbReference>
<dbReference type="SUPFAM" id="SSF53067">
    <property type="entry name" value="Actin-like ATPase domain"/>
    <property type="match status" value="1"/>
</dbReference>
<dbReference type="Gene3D" id="1.10.10.10">
    <property type="entry name" value="Winged helix-like DNA-binding domain superfamily/Winged helix DNA-binding domain"/>
    <property type="match status" value="1"/>
</dbReference>
<dbReference type="InterPro" id="IPR011991">
    <property type="entry name" value="ArsR-like_HTH"/>
</dbReference>
<dbReference type="Pfam" id="PF00480">
    <property type="entry name" value="ROK"/>
    <property type="match status" value="1"/>
</dbReference>
<name>A0ABN2YKA8_9ACTN</name>
<dbReference type="RefSeq" id="WP_344304528.1">
    <property type="nucleotide sequence ID" value="NZ_BAAAQQ010000013.1"/>
</dbReference>